<dbReference type="RefSeq" id="WP_214440439.1">
    <property type="nucleotide sequence ID" value="NZ_JAECZB010000063.1"/>
</dbReference>
<dbReference type="Proteomes" id="UP000599391">
    <property type="component" value="Unassembled WGS sequence"/>
</dbReference>
<dbReference type="EMBL" id="JAECZB010000063">
    <property type="protein sequence ID" value="MBH8554187.1"/>
    <property type="molecule type" value="Genomic_DNA"/>
</dbReference>
<dbReference type="AlphaFoldDB" id="A0A8J7HFC5"/>
<comment type="caution">
    <text evidence="1">The sequence shown here is derived from an EMBL/GenBank/DDBJ whole genome shotgun (WGS) entry which is preliminary data.</text>
</comment>
<keyword evidence="2" id="KW-1185">Reference proteome</keyword>
<accession>A0A8J7HFC5</accession>
<organism evidence="1 2">
    <name type="scientific">Atlanticothrix silvestris CENA357</name>
    <dbReference type="NCBI Taxonomy" id="1725252"/>
    <lineage>
        <taxon>Bacteria</taxon>
        <taxon>Bacillati</taxon>
        <taxon>Cyanobacteriota</taxon>
        <taxon>Cyanophyceae</taxon>
        <taxon>Nostocales</taxon>
        <taxon>Nodulariaceae</taxon>
        <taxon>Atlanticothrix</taxon>
        <taxon>Atlanticothrix silvestris</taxon>
    </lineage>
</organism>
<protein>
    <submittedName>
        <fullName evidence="1">Uncharacterized protein</fullName>
    </submittedName>
</protein>
<evidence type="ECO:0000313" key="2">
    <source>
        <dbReference type="Proteomes" id="UP000599391"/>
    </source>
</evidence>
<gene>
    <name evidence="1" type="ORF">I8751_17805</name>
</gene>
<reference evidence="1 2" key="1">
    <citation type="journal article" date="2021" name="Int. J. Syst. Evol. Microbiol.">
        <title>Amazonocrinis nigriterrae gen. nov., sp. nov., Atlanticothrix silvestris gen. nov., sp. nov. and Dendronalium phyllosphericum gen. nov., sp. nov., nostocacean cyanobacteria from Brazilian environments.</title>
        <authorList>
            <person name="Alvarenga D.O."/>
            <person name="Andreote A.P.D."/>
            <person name="Branco L.H.Z."/>
            <person name="Delbaje E."/>
            <person name="Cruz R.B."/>
            <person name="Varani A.M."/>
            <person name="Fiore M.F."/>
        </authorList>
    </citation>
    <scope>NUCLEOTIDE SEQUENCE [LARGE SCALE GENOMIC DNA]</scope>
    <source>
        <strain evidence="1 2">CENA357</strain>
    </source>
</reference>
<proteinExistence type="predicted"/>
<evidence type="ECO:0000313" key="1">
    <source>
        <dbReference type="EMBL" id="MBH8554187.1"/>
    </source>
</evidence>
<sequence length="73" mass="8324">MAIEFQIRAAVRDALNLTSRKPFRWGGLSGYQQLSAIGEVLRSLPCLEIDTDYLSLLSYQFTKKMIEIVKSEI</sequence>
<name>A0A8J7HFC5_9CYAN</name>